<dbReference type="GO" id="GO:0006904">
    <property type="term" value="P:vesicle docking involved in exocytosis"/>
    <property type="evidence" value="ECO:0007669"/>
    <property type="project" value="TreeGrafter"/>
</dbReference>
<comment type="similarity">
    <text evidence="1 9">Belongs to the VPS11 family.</text>
</comment>
<evidence type="ECO:0000256" key="3">
    <source>
        <dbReference type="ARBA" id="ARBA00022723"/>
    </source>
</evidence>
<feature type="compositionally biased region" description="Low complexity" evidence="12">
    <location>
        <begin position="657"/>
        <end position="676"/>
    </location>
</feature>
<dbReference type="GO" id="GO:0030897">
    <property type="term" value="C:HOPS complex"/>
    <property type="evidence" value="ECO:0007669"/>
    <property type="project" value="UniProtKB-UniRule"/>
</dbReference>
<organism evidence="14 15">
    <name type="scientific">Botryobasidium botryosum (strain FD-172 SS1)</name>
    <dbReference type="NCBI Taxonomy" id="930990"/>
    <lineage>
        <taxon>Eukaryota</taxon>
        <taxon>Fungi</taxon>
        <taxon>Dikarya</taxon>
        <taxon>Basidiomycota</taxon>
        <taxon>Agaricomycotina</taxon>
        <taxon>Agaricomycetes</taxon>
        <taxon>Cantharellales</taxon>
        <taxon>Botryobasidiaceae</taxon>
        <taxon>Botryobasidium</taxon>
    </lineage>
</organism>
<dbReference type="GO" id="GO:0033263">
    <property type="term" value="C:CORVET complex"/>
    <property type="evidence" value="ECO:0007669"/>
    <property type="project" value="UniProtKB-UniRule"/>
</dbReference>
<feature type="region of interest" description="Disordered" evidence="12">
    <location>
        <begin position="650"/>
        <end position="715"/>
    </location>
</feature>
<evidence type="ECO:0000256" key="6">
    <source>
        <dbReference type="ARBA" id="ARBA00022927"/>
    </source>
</evidence>
<keyword evidence="5" id="KW-0862">Zinc</keyword>
<dbReference type="CDD" id="cd16688">
    <property type="entry name" value="RING-H2_Vps11"/>
    <property type="match status" value="1"/>
</dbReference>
<dbReference type="FunCoup" id="A0A067M342">
    <property type="interactions" value="244"/>
</dbReference>
<evidence type="ECO:0000256" key="4">
    <source>
        <dbReference type="ARBA" id="ARBA00022771"/>
    </source>
</evidence>
<evidence type="ECO:0000313" key="14">
    <source>
        <dbReference type="EMBL" id="KDQ10188.1"/>
    </source>
</evidence>
<comment type="subunit">
    <text evidence="9">Component of the homotypic vacuole fusion and vacuole protein sorting (HOPS) complex. Component of the class C core vacuole/endosome tethering (CORVET) complex.</text>
</comment>
<keyword evidence="7 9" id="KW-0472">Membrane</keyword>
<evidence type="ECO:0000256" key="11">
    <source>
        <dbReference type="PROSITE-ProRule" id="PRU01006"/>
    </source>
</evidence>
<dbReference type="EC" id="2.3.2.27" evidence="9"/>
<dbReference type="STRING" id="930990.A0A067M342"/>
<dbReference type="InterPro" id="IPR016528">
    <property type="entry name" value="VPS11"/>
</dbReference>
<proteinExistence type="inferred from homology"/>
<dbReference type="Pfam" id="PF23356">
    <property type="entry name" value="TPR_PEP5_VPS11"/>
    <property type="match status" value="2"/>
</dbReference>
<evidence type="ECO:0000313" key="15">
    <source>
        <dbReference type="Proteomes" id="UP000027195"/>
    </source>
</evidence>
<feature type="repeat" description="CHCR" evidence="11">
    <location>
        <begin position="438"/>
        <end position="591"/>
    </location>
</feature>
<evidence type="ECO:0000256" key="7">
    <source>
        <dbReference type="ARBA" id="ARBA00023136"/>
    </source>
</evidence>
<dbReference type="HOGENOM" id="CLU_001287_0_0_1"/>
<dbReference type="PROSITE" id="PS50089">
    <property type="entry name" value="ZF_RING_2"/>
    <property type="match status" value="1"/>
</dbReference>
<dbReference type="InterPro" id="IPR057308">
    <property type="entry name" value="CHCR_PEP5_VPS11"/>
</dbReference>
<dbReference type="EMBL" id="KL198070">
    <property type="protein sequence ID" value="KDQ10188.1"/>
    <property type="molecule type" value="Genomic_DNA"/>
</dbReference>
<keyword evidence="6 9" id="KW-0653">Protein transport</keyword>
<evidence type="ECO:0000256" key="12">
    <source>
        <dbReference type="SAM" id="MobiDB-lite"/>
    </source>
</evidence>
<dbReference type="SUPFAM" id="SSF48371">
    <property type="entry name" value="ARM repeat"/>
    <property type="match status" value="1"/>
</dbReference>
<dbReference type="OrthoDB" id="26184at2759"/>
<dbReference type="PROSITE" id="PS50236">
    <property type="entry name" value="CHCR"/>
    <property type="match status" value="1"/>
</dbReference>
<dbReference type="PIRSF" id="PIRSF007860">
    <property type="entry name" value="VPS11"/>
    <property type="match status" value="1"/>
</dbReference>
<dbReference type="GO" id="GO:0048284">
    <property type="term" value="P:organelle fusion"/>
    <property type="evidence" value="ECO:0007669"/>
    <property type="project" value="TreeGrafter"/>
</dbReference>
<dbReference type="GO" id="GO:0030674">
    <property type="term" value="F:protein-macromolecule adaptor activity"/>
    <property type="evidence" value="ECO:0007669"/>
    <property type="project" value="TreeGrafter"/>
</dbReference>
<keyword evidence="2 9" id="KW-0813">Transport</keyword>
<dbReference type="InterPro" id="IPR000547">
    <property type="entry name" value="Clathrin_H-chain/VPS_repeat"/>
</dbReference>
<keyword evidence="9" id="KW-0808">Transferase</keyword>
<dbReference type="GO" id="GO:0006886">
    <property type="term" value="P:intracellular protein transport"/>
    <property type="evidence" value="ECO:0007669"/>
    <property type="project" value="UniProtKB-UniRule"/>
</dbReference>
<dbReference type="Pfam" id="PF17122">
    <property type="entry name" value="zf-C3H2C3"/>
    <property type="match status" value="1"/>
</dbReference>
<comment type="subcellular location">
    <subcellularLocation>
        <location evidence="8">Endomembrane system</location>
        <topology evidence="8">Peripheral membrane protein</topology>
        <orientation evidence="8">Cytoplasmic side</orientation>
    </subcellularLocation>
    <subcellularLocation>
        <location evidence="9">Vacuole membrane</location>
        <topology evidence="9">Peripheral membrane protein</topology>
        <orientation evidence="9">Cytoplasmic side</orientation>
    </subcellularLocation>
</comment>
<protein>
    <recommendedName>
        <fullName evidence="9">E3 ubiquitin-protein ligase PEP5</fullName>
        <ecNumber evidence="9">2.3.2.27</ecNumber>
    </recommendedName>
</protein>
<keyword evidence="15" id="KW-1185">Reference proteome</keyword>
<dbReference type="PANTHER" id="PTHR23323">
    <property type="entry name" value="VACUOLAR PROTEIN SORTING-ASSOCIATED PROTEIN"/>
    <property type="match status" value="1"/>
</dbReference>
<comment type="catalytic activity">
    <reaction evidence="9">
        <text>S-ubiquitinyl-[E2 ubiquitin-conjugating enzyme]-L-cysteine + [acceptor protein]-L-lysine = [E2 ubiquitin-conjugating enzyme]-L-cysteine + N(6)-ubiquitinyl-[acceptor protein]-L-lysine.</text>
        <dbReference type="EC" id="2.3.2.27"/>
    </reaction>
</comment>
<keyword evidence="3" id="KW-0479">Metal-binding</keyword>
<feature type="domain" description="RING-type" evidence="13">
    <location>
        <begin position="1012"/>
        <end position="1047"/>
    </location>
</feature>
<dbReference type="Proteomes" id="UP000027195">
    <property type="component" value="Unassembled WGS sequence"/>
</dbReference>
<evidence type="ECO:0000256" key="8">
    <source>
        <dbReference type="ARBA" id="ARBA00029433"/>
    </source>
</evidence>
<dbReference type="GO" id="GO:0000329">
    <property type="term" value="C:fungal-type vacuole membrane"/>
    <property type="evidence" value="ECO:0007669"/>
    <property type="project" value="UniProtKB-UniRule"/>
</dbReference>
<dbReference type="InterPro" id="IPR057307">
    <property type="entry name" value="PEP5_VPS11_N"/>
</dbReference>
<dbReference type="GO" id="GO:0008270">
    <property type="term" value="F:zinc ion binding"/>
    <property type="evidence" value="ECO:0007669"/>
    <property type="project" value="UniProtKB-KW"/>
</dbReference>
<evidence type="ECO:0000256" key="5">
    <source>
        <dbReference type="ARBA" id="ARBA00022833"/>
    </source>
</evidence>
<accession>A0A067M342</accession>
<dbReference type="InterPro" id="IPR016024">
    <property type="entry name" value="ARM-type_fold"/>
</dbReference>
<dbReference type="InterPro" id="IPR001841">
    <property type="entry name" value="Znf_RING"/>
</dbReference>
<dbReference type="SUPFAM" id="SSF57850">
    <property type="entry name" value="RING/U-box"/>
    <property type="match status" value="1"/>
</dbReference>
<dbReference type="InParanoid" id="A0A067M342"/>
<dbReference type="AlphaFoldDB" id="A0A067M342"/>
<sequence length="1097" mass="120415">MAATNTPPNAAPAWRQFSFFDAAPVRDVHDLGASPEVFKTPAEISTLGTTSVGVLVADIHGSIHVLDREFVATRSWVAHAGGRVTHLAEKRGILVTLGEEEATRLPLLKIWDLEHNDKKTGLPLLLRSVKVQHGSRPHPVSTIALSHSLSHLAIGLADGAVLLYRHLDQSLFAGSNSLTSLPKPKIILDSATEPITGLGFREPDEEKLDKDKDKDLHLFIVTTNRVLVYLASGKGSGGTPAVIDEVGAGLGCAVMDQRAREMVVGRDDAIYMCGPEGRGACFAIEWPKVSIKAYGVYLIIVSPPFFPSFASNSATVRNAIARAPNPTAATQVDVGKVTIFDIENKFIAYSETFKEGVRDVVCAWGEIFVLCNDGSLSRLEEKPTTEKLDMFFRKSLYLLAVNLARSQGVEEAGIAEIYRRYGDHLYAKGDYDGAMQQFVKTLGHLQPSYVIRKFLDAQRIHNLTTYLQVLHAQGFANADHTTLLLNTYTKLKDVARLDSFIKDESHQDRDELPFDLDTAIRVCRQAGYFEHAVYLAKKYQRHEDYLRIQLDDTGNYKDALTYLREMGPEAAEKNLAKYGRAMLQSLPDETTQLLIDLCSGSLLLDKSEPDESNGSGGQVAVRPASALPSYLAYLPYSRLGLNGGGAGDLVPPSPLPNNNSNNANAGANASAGANNAESGRPSPHRRSSTHHEGSGAGARNSNATDPPPTPPLIESLSVSKLHKPPSPRQYFAHFLDHPKLFVEFLERVAWNRWGQRVEGGGAGAEGGGAVPRHPLVDEYTDKRDQAATWNTLLELYLLLSSSEGDAALTAVMHEKALQLLKQPDTLPYDPTHALIVCSTRSFTEGLVLLWENMGMYEDVLRFWMDKESEGASDSASDNANANADSPSQRVLHFLTLYGPHHPHLYPLVLRFFTSTPALLTRHTTDVEEILAHIDKEGIMPPLGVIQLLSRNGVASVGLVKEWLMRHIAESKSNIDADRQLIDAYRTETKAKLEEIAELTDPDRPRVFHVTRCSACGGQLDLPSVHFMCKHSYHQRCLADHETDCPNCAQSHGLTREIILENERFAHEPDLFLADVEGAGFSAIASAFSRTGLFTTTV</sequence>
<evidence type="ECO:0000256" key="1">
    <source>
        <dbReference type="ARBA" id="ARBA00007070"/>
    </source>
</evidence>
<gene>
    <name evidence="14" type="ORF">BOTBODRAFT_164125</name>
</gene>
<dbReference type="PANTHER" id="PTHR23323:SF24">
    <property type="entry name" value="VACUOLAR PROTEIN SORTING-ASSOCIATED PROTEIN 11 HOMOLOG"/>
    <property type="match status" value="1"/>
</dbReference>
<dbReference type="Pfam" id="PF23341">
    <property type="entry name" value="PEP5_VPS11_N"/>
    <property type="match status" value="1"/>
</dbReference>
<reference evidence="15" key="1">
    <citation type="journal article" date="2014" name="Proc. Natl. Acad. Sci. U.S.A.">
        <title>Extensive sampling of basidiomycete genomes demonstrates inadequacy of the white-rot/brown-rot paradigm for wood decay fungi.</title>
        <authorList>
            <person name="Riley R."/>
            <person name="Salamov A.A."/>
            <person name="Brown D.W."/>
            <person name="Nagy L.G."/>
            <person name="Floudas D."/>
            <person name="Held B.W."/>
            <person name="Levasseur A."/>
            <person name="Lombard V."/>
            <person name="Morin E."/>
            <person name="Otillar R."/>
            <person name="Lindquist E.A."/>
            <person name="Sun H."/>
            <person name="LaButti K.M."/>
            <person name="Schmutz J."/>
            <person name="Jabbour D."/>
            <person name="Luo H."/>
            <person name="Baker S.E."/>
            <person name="Pisabarro A.G."/>
            <person name="Walton J.D."/>
            <person name="Blanchette R.A."/>
            <person name="Henrissat B."/>
            <person name="Martin F."/>
            <person name="Cullen D."/>
            <person name="Hibbett D.S."/>
            <person name="Grigoriev I.V."/>
        </authorList>
    </citation>
    <scope>NUCLEOTIDE SEQUENCE [LARGE SCALE GENOMIC DNA]</scope>
    <source>
        <strain evidence="15">FD-172 SS1</strain>
    </source>
</reference>
<evidence type="ECO:0000259" key="13">
    <source>
        <dbReference type="PROSITE" id="PS50089"/>
    </source>
</evidence>
<dbReference type="GO" id="GO:0007033">
    <property type="term" value="P:vacuole organization"/>
    <property type="evidence" value="ECO:0007669"/>
    <property type="project" value="TreeGrafter"/>
</dbReference>
<dbReference type="GO" id="GO:0061630">
    <property type="term" value="F:ubiquitin protein ligase activity"/>
    <property type="evidence" value="ECO:0007669"/>
    <property type="project" value="UniProtKB-EC"/>
</dbReference>
<evidence type="ECO:0000256" key="9">
    <source>
        <dbReference type="PIRNR" id="PIRNR007860"/>
    </source>
</evidence>
<keyword evidence="4 10" id="KW-0863">Zinc-finger</keyword>
<dbReference type="GO" id="GO:0007032">
    <property type="term" value="P:endosome organization"/>
    <property type="evidence" value="ECO:0007669"/>
    <property type="project" value="TreeGrafter"/>
</dbReference>
<evidence type="ECO:0000256" key="2">
    <source>
        <dbReference type="ARBA" id="ARBA00022448"/>
    </source>
</evidence>
<name>A0A067M342_BOTB1</name>
<evidence type="ECO:0000256" key="10">
    <source>
        <dbReference type="PROSITE-ProRule" id="PRU00175"/>
    </source>
</evidence>
<keyword evidence="9" id="KW-0926">Vacuole</keyword>
<keyword evidence="9" id="KW-0833">Ubl conjugation pathway</keyword>